<reference evidence="2" key="1">
    <citation type="journal article" date="2021" name="Nat. Commun.">
        <title>Genetic determinants of endophytism in the Arabidopsis root mycobiome.</title>
        <authorList>
            <person name="Mesny F."/>
            <person name="Miyauchi S."/>
            <person name="Thiergart T."/>
            <person name="Pickel B."/>
            <person name="Atanasova L."/>
            <person name="Karlsson M."/>
            <person name="Huettel B."/>
            <person name="Barry K.W."/>
            <person name="Haridas S."/>
            <person name="Chen C."/>
            <person name="Bauer D."/>
            <person name="Andreopoulos W."/>
            <person name="Pangilinan J."/>
            <person name="LaButti K."/>
            <person name="Riley R."/>
            <person name="Lipzen A."/>
            <person name="Clum A."/>
            <person name="Drula E."/>
            <person name="Henrissat B."/>
            <person name="Kohler A."/>
            <person name="Grigoriev I.V."/>
            <person name="Martin F.M."/>
            <person name="Hacquard S."/>
        </authorList>
    </citation>
    <scope>NUCLEOTIDE SEQUENCE</scope>
    <source>
        <strain evidence="2">MPI-SDFR-AT-0073</strain>
    </source>
</reference>
<name>A0A9P8RJT4_9PEZI</name>
<proteinExistence type="predicted"/>
<protein>
    <submittedName>
        <fullName evidence="2">Alpha/beta hydrolase fold-1</fullName>
    </submittedName>
</protein>
<dbReference type="Proteomes" id="UP000758603">
    <property type="component" value="Unassembled WGS sequence"/>
</dbReference>
<comment type="caution">
    <text evidence="2">The sequence shown here is derived from an EMBL/GenBank/DDBJ whole genome shotgun (WGS) entry which is preliminary data.</text>
</comment>
<dbReference type="SUPFAM" id="SSF53474">
    <property type="entry name" value="alpha/beta-Hydrolases"/>
    <property type="match status" value="1"/>
</dbReference>
<feature type="domain" description="AB hydrolase-1" evidence="1">
    <location>
        <begin position="5"/>
        <end position="231"/>
    </location>
</feature>
<dbReference type="Gene3D" id="3.40.50.1820">
    <property type="entry name" value="alpha/beta hydrolase"/>
    <property type="match status" value="1"/>
</dbReference>
<dbReference type="InterPro" id="IPR029058">
    <property type="entry name" value="AB_hydrolase_fold"/>
</dbReference>
<accession>A0A9P8RJT4</accession>
<evidence type="ECO:0000313" key="3">
    <source>
        <dbReference type="Proteomes" id="UP000758603"/>
    </source>
</evidence>
<dbReference type="Pfam" id="PF12697">
    <property type="entry name" value="Abhydrolase_6"/>
    <property type="match status" value="1"/>
</dbReference>
<dbReference type="OrthoDB" id="408373at2759"/>
<keyword evidence="3" id="KW-1185">Reference proteome</keyword>
<organism evidence="2 3">
    <name type="scientific">Truncatella angustata</name>
    <dbReference type="NCBI Taxonomy" id="152316"/>
    <lineage>
        <taxon>Eukaryota</taxon>
        <taxon>Fungi</taxon>
        <taxon>Dikarya</taxon>
        <taxon>Ascomycota</taxon>
        <taxon>Pezizomycotina</taxon>
        <taxon>Sordariomycetes</taxon>
        <taxon>Xylariomycetidae</taxon>
        <taxon>Amphisphaeriales</taxon>
        <taxon>Sporocadaceae</taxon>
        <taxon>Truncatella</taxon>
    </lineage>
</organism>
<dbReference type="AlphaFoldDB" id="A0A9P8RJT4"/>
<dbReference type="GeneID" id="70127350"/>
<dbReference type="InterPro" id="IPR052897">
    <property type="entry name" value="Sec-Metab_Biosynth_Hydrolase"/>
</dbReference>
<dbReference type="InterPro" id="IPR000073">
    <property type="entry name" value="AB_hydrolase_1"/>
</dbReference>
<gene>
    <name evidence="2" type="ORF">BKA67DRAFT_523363</name>
</gene>
<dbReference type="PANTHER" id="PTHR37017:SF3">
    <property type="entry name" value="AB HYDROLASE-1 DOMAIN-CONTAINING PROTEIN"/>
    <property type="match status" value="1"/>
</dbReference>
<evidence type="ECO:0000313" key="2">
    <source>
        <dbReference type="EMBL" id="KAH6647360.1"/>
    </source>
</evidence>
<evidence type="ECO:0000259" key="1">
    <source>
        <dbReference type="Pfam" id="PF12697"/>
    </source>
</evidence>
<dbReference type="RefSeq" id="XP_045953872.1">
    <property type="nucleotide sequence ID" value="XM_046098458.1"/>
</dbReference>
<dbReference type="EMBL" id="JAGPXC010000008">
    <property type="protein sequence ID" value="KAH6647360.1"/>
    <property type="molecule type" value="Genomic_DNA"/>
</dbReference>
<keyword evidence="2" id="KW-0378">Hydrolase</keyword>
<dbReference type="PANTHER" id="PTHR37017">
    <property type="entry name" value="AB HYDROLASE-1 DOMAIN-CONTAINING PROTEIN-RELATED"/>
    <property type="match status" value="1"/>
</dbReference>
<dbReference type="GO" id="GO:0016787">
    <property type="term" value="F:hydrolase activity"/>
    <property type="evidence" value="ECO:0007669"/>
    <property type="project" value="UniProtKB-KW"/>
</dbReference>
<sequence length="239" mass="25338">MGPTIFIVPGLWEGPATYGPLRKVLHAQGLKTHATSLKSTGTKAPHNPSMRDDIDNIRAALKNVVEEAGADGVIAVMHSAGGFIGSSALQGLTLPARKDAKKVGGVLKIVFIAADIAPEGSDNGASWLTIVKDDGSAVCKDSKNNLFHDLPAKDAEEWQNIIQVQPSLEQWKIPVSYCGWRDVPSIYVLCELDRLLPVSVQEMMAGLAGSKLVRLQAGHMAQLSMPDAVANVILEAAGA</sequence>